<feature type="compositionally biased region" description="Low complexity" evidence="1">
    <location>
        <begin position="379"/>
        <end position="413"/>
    </location>
</feature>
<evidence type="ECO:0000313" key="4">
    <source>
        <dbReference type="Proteomes" id="UP001623330"/>
    </source>
</evidence>
<feature type="compositionally biased region" description="Polar residues" evidence="1">
    <location>
        <begin position="488"/>
        <end position="537"/>
    </location>
</feature>
<organism evidence="3 4">
    <name type="scientific">Nakaseomyces bracarensis</name>
    <dbReference type="NCBI Taxonomy" id="273131"/>
    <lineage>
        <taxon>Eukaryota</taxon>
        <taxon>Fungi</taxon>
        <taxon>Dikarya</taxon>
        <taxon>Ascomycota</taxon>
        <taxon>Saccharomycotina</taxon>
        <taxon>Saccharomycetes</taxon>
        <taxon>Saccharomycetales</taxon>
        <taxon>Saccharomycetaceae</taxon>
        <taxon>Nakaseomyces</taxon>
    </lineage>
</organism>
<gene>
    <name evidence="3" type="ORF">RNJ44_00524</name>
</gene>
<feature type="region of interest" description="Disordered" evidence="1">
    <location>
        <begin position="824"/>
        <end position="850"/>
    </location>
</feature>
<feature type="compositionally biased region" description="Polar residues" evidence="1">
    <location>
        <begin position="695"/>
        <end position="714"/>
    </location>
</feature>
<feature type="compositionally biased region" description="Polar residues" evidence="1">
    <location>
        <begin position="653"/>
        <end position="687"/>
    </location>
</feature>
<feature type="compositionally biased region" description="Low complexity" evidence="1">
    <location>
        <begin position="448"/>
        <end position="487"/>
    </location>
</feature>
<protein>
    <recommendedName>
        <fullName evidence="5">Hyphally-regulated cell wall protein N-terminal domain-containing protein</fullName>
    </recommendedName>
</protein>
<feature type="compositionally biased region" description="Polar residues" evidence="1">
    <location>
        <begin position="626"/>
        <end position="637"/>
    </location>
</feature>
<feature type="region of interest" description="Disordered" evidence="1">
    <location>
        <begin position="626"/>
        <end position="717"/>
    </location>
</feature>
<feature type="chain" id="PRO_5046854328" description="Hyphally-regulated cell wall protein N-terminal domain-containing protein" evidence="2">
    <location>
        <begin position="19"/>
        <end position="909"/>
    </location>
</feature>
<feature type="compositionally biased region" description="Polar residues" evidence="1">
    <location>
        <begin position="592"/>
        <end position="605"/>
    </location>
</feature>
<evidence type="ECO:0000256" key="2">
    <source>
        <dbReference type="SAM" id="SignalP"/>
    </source>
</evidence>
<comment type="caution">
    <text evidence="3">The sequence shown here is derived from an EMBL/GenBank/DDBJ whole genome shotgun (WGS) entry which is preliminary data.</text>
</comment>
<accession>A0ABR4NST7</accession>
<feature type="signal peptide" evidence="2">
    <location>
        <begin position="1"/>
        <end position="18"/>
    </location>
</feature>
<evidence type="ECO:0000313" key="3">
    <source>
        <dbReference type="EMBL" id="KAL3231489.1"/>
    </source>
</evidence>
<keyword evidence="2" id="KW-0732">Signal</keyword>
<name>A0ABR4NST7_9SACH</name>
<feature type="region of interest" description="Disordered" evidence="1">
    <location>
        <begin position="448"/>
        <end position="606"/>
    </location>
</feature>
<reference evidence="3 4" key="1">
    <citation type="submission" date="2024-05" db="EMBL/GenBank/DDBJ databases">
        <title>Long read based assembly of the Candida bracarensis genome reveals expanded adhesin content.</title>
        <authorList>
            <person name="Marcet-Houben M."/>
            <person name="Ksiezopolska E."/>
            <person name="Gabaldon T."/>
        </authorList>
    </citation>
    <scope>NUCLEOTIDE SEQUENCE [LARGE SCALE GENOMIC DNA]</scope>
    <source>
        <strain evidence="3 4">CBM6</strain>
    </source>
</reference>
<evidence type="ECO:0000256" key="1">
    <source>
        <dbReference type="SAM" id="MobiDB-lite"/>
    </source>
</evidence>
<dbReference type="EMBL" id="JBEVYD010000007">
    <property type="protein sequence ID" value="KAL3231489.1"/>
    <property type="molecule type" value="Genomic_DNA"/>
</dbReference>
<feature type="compositionally biased region" description="Basic and acidic residues" evidence="1">
    <location>
        <begin position="830"/>
        <end position="841"/>
    </location>
</feature>
<evidence type="ECO:0008006" key="5">
    <source>
        <dbReference type="Google" id="ProtNLM"/>
    </source>
</evidence>
<feature type="region of interest" description="Disordered" evidence="1">
    <location>
        <begin position="379"/>
        <end position="416"/>
    </location>
</feature>
<sequence>MPIHSIIWSLLLLGRLAASFSVSGVISLQGDQNIADSVTVSDDSVLNIYGGNNYEFTNDILVGRSIMYVGKDDYFSSLREPSNDANVFHFLVKNTNNLQTNGEFVIESPQTSSTCADVDIEMYPTNFENDGTFEIKTGGIPNMCCSRKVVIAAQNFVNNGHFMYNVITPTGSTLYSDCKTDLELGTPTTVILNNNLWQISGAVNVQVNAPVSGGAQVNLDGSNMFVNGIQYMGQSVNLLNGGAYIQTSNPFPNTVVINGLGTSSAVTSISVSGKGKSFTYDPSSGILKMTTTDGRTYSYQIGCGYDPNEFMGSDINGDYYDTTGQYFKVIYTKPYVPDSCNPLDSSVYSTNIISQTPTSHTKPTVSSSIISITPSSTKSSITVSSTKSTPRTSKTTSKFPTNSISSHSIEPSSVTDYPSHISNNYTHISTSSSASIQTSMSSNITSYSFTNSDSSSPGNSSAIITSTHSSSKAFSTSTESYSTSPSTNNGSYSPTMSSSQYAQNPTGILPTISGSQGPHISSGSDSGVVPTMSSSQGPHIPTESDSGVVPTMSSSQGPHIPTESDSGVVPTMSGSQGPHIPTESDSGVVPTMSGSQGPHISSGSDSEVIVPTMSESWGVPYISESTTQKFQTSSSYEQYVPRSDSSKSKFDSQRSGSSTNGVETRSSVSSLENTQSNNHTPQLSTSKTEMDHLTENGTPTDTYTYSITPTYSKSSETKNMDYSSVDISSDYHDYNSDINKNTDNNPSDNCNCQITITETKIQQSIVTITETKVQQSIVTVTESGTINNTDSVQESILTITESIFLTPSSTPVLIQTVTESVFMSSNGTERQSHTDESKSNETESIATESASSILIQSEENPQTTSHVNVQSVQTESGVIPEIQSVQMGSSATRIIANSMLIFISVLILI</sequence>
<proteinExistence type="predicted"/>
<dbReference type="Proteomes" id="UP001623330">
    <property type="component" value="Unassembled WGS sequence"/>
</dbReference>
<keyword evidence="4" id="KW-1185">Reference proteome</keyword>